<evidence type="ECO:0000256" key="6">
    <source>
        <dbReference type="HAMAP-Rule" id="MF_00265"/>
    </source>
</evidence>
<keyword evidence="2 6" id="KW-0540">Nuclease</keyword>
<protein>
    <recommendedName>
        <fullName evidence="6">Ribonuclease VapC</fullName>
        <shortName evidence="6">RNase VapC</shortName>
        <ecNumber evidence="6">3.1.-.-</ecNumber>
    </recommendedName>
    <alternativeName>
        <fullName evidence="6">Toxin VapC</fullName>
    </alternativeName>
</protein>
<feature type="binding site" evidence="6">
    <location>
        <position position="7"/>
    </location>
    <ligand>
        <name>Mg(2+)</name>
        <dbReference type="ChEBI" id="CHEBI:18420"/>
    </ligand>
</feature>
<dbReference type="HOGENOM" id="CLU_118482_4_0_11"/>
<dbReference type="OrthoDB" id="4763015at2"/>
<dbReference type="Proteomes" id="UP000002218">
    <property type="component" value="Chromosome"/>
</dbReference>
<dbReference type="AlphaFoldDB" id="C8XJT8"/>
<gene>
    <name evidence="6" type="primary">vapC</name>
    <name evidence="8" type="ordered locus">Namu_4362</name>
</gene>
<keyword evidence="6" id="KW-0800">Toxin</keyword>
<evidence type="ECO:0000256" key="1">
    <source>
        <dbReference type="ARBA" id="ARBA00022649"/>
    </source>
</evidence>
<dbReference type="InParanoid" id="C8XJT8"/>
<organism evidence="8 9">
    <name type="scientific">Nakamurella multipartita (strain ATCC 700099 / DSM 44233 / CIP 104796 / JCM 9543 / NBRC 105858 / Y-104)</name>
    <name type="common">Microsphaera multipartita</name>
    <dbReference type="NCBI Taxonomy" id="479431"/>
    <lineage>
        <taxon>Bacteria</taxon>
        <taxon>Bacillati</taxon>
        <taxon>Actinomycetota</taxon>
        <taxon>Actinomycetes</taxon>
        <taxon>Nakamurellales</taxon>
        <taxon>Nakamurellaceae</taxon>
        <taxon>Nakamurella</taxon>
    </lineage>
</organism>
<evidence type="ECO:0000259" key="7">
    <source>
        <dbReference type="Pfam" id="PF01850"/>
    </source>
</evidence>
<dbReference type="Pfam" id="PF01850">
    <property type="entry name" value="PIN"/>
    <property type="match status" value="1"/>
</dbReference>
<accession>C8XJT8</accession>
<feature type="domain" description="PIN" evidence="7">
    <location>
        <begin position="4"/>
        <end position="124"/>
    </location>
</feature>
<proteinExistence type="inferred from homology"/>
<keyword evidence="9" id="KW-1185">Reference proteome</keyword>
<dbReference type="InterPro" id="IPR029060">
    <property type="entry name" value="PIN-like_dom_sf"/>
</dbReference>
<dbReference type="GO" id="GO:0090729">
    <property type="term" value="F:toxin activity"/>
    <property type="evidence" value="ECO:0007669"/>
    <property type="project" value="UniProtKB-KW"/>
</dbReference>
<dbReference type="SUPFAM" id="SSF88723">
    <property type="entry name" value="PIN domain-like"/>
    <property type="match status" value="1"/>
</dbReference>
<evidence type="ECO:0000313" key="8">
    <source>
        <dbReference type="EMBL" id="ACV80649.1"/>
    </source>
</evidence>
<reference evidence="9" key="1">
    <citation type="submission" date="2009-09" db="EMBL/GenBank/DDBJ databases">
        <title>The complete genome of Nakamurella multipartita DSM 44233.</title>
        <authorList>
            <consortium name="US DOE Joint Genome Institute (JGI-PGF)"/>
            <person name="Lucas S."/>
            <person name="Copeland A."/>
            <person name="Lapidus A."/>
            <person name="Glavina del Rio T."/>
            <person name="Dalin E."/>
            <person name="Tice H."/>
            <person name="Bruce D."/>
            <person name="Goodwin L."/>
            <person name="Pitluck S."/>
            <person name="Kyrpides N."/>
            <person name="Mavromatis K."/>
            <person name="Ivanova N."/>
            <person name="Ovchinnikova G."/>
            <person name="Sims D."/>
            <person name="Meincke L."/>
            <person name="Brettin T."/>
            <person name="Detter J.C."/>
            <person name="Han C."/>
            <person name="Larimer F."/>
            <person name="Land M."/>
            <person name="Hauser L."/>
            <person name="Markowitz V."/>
            <person name="Cheng J.-F."/>
            <person name="Hugenholtz P."/>
            <person name="Woyke T."/>
            <person name="Wu D."/>
            <person name="Klenk H.-P."/>
            <person name="Eisen J.A."/>
        </authorList>
    </citation>
    <scope>NUCLEOTIDE SEQUENCE [LARGE SCALE GENOMIC DNA]</scope>
    <source>
        <strain evidence="9">ATCC 700099 / DSM 44233 / CIP 104796 / JCM 9543 / NBRC 105858 / Y-104</strain>
    </source>
</reference>
<dbReference type="InterPro" id="IPR002716">
    <property type="entry name" value="PIN_dom"/>
</dbReference>
<comment type="similarity">
    <text evidence="6">Belongs to the PINc/VapC protein family.</text>
</comment>
<dbReference type="Gene3D" id="3.40.50.1010">
    <property type="entry name" value="5'-nuclease"/>
    <property type="match status" value="1"/>
</dbReference>
<evidence type="ECO:0000256" key="5">
    <source>
        <dbReference type="ARBA" id="ARBA00022842"/>
    </source>
</evidence>
<evidence type="ECO:0000256" key="4">
    <source>
        <dbReference type="ARBA" id="ARBA00022801"/>
    </source>
</evidence>
<comment type="cofactor">
    <cofactor evidence="6">
        <name>Mg(2+)</name>
        <dbReference type="ChEBI" id="CHEBI:18420"/>
    </cofactor>
</comment>
<evidence type="ECO:0000256" key="3">
    <source>
        <dbReference type="ARBA" id="ARBA00022723"/>
    </source>
</evidence>
<sequence length="137" mass="15186">MTDYLVDNSVWARAILLDPGMVARLRRIERAPADLFVTCPPQVLEFCHSARGPQEHARYRERISLGFPLERAPDESVVLDIQSALWNAGLVRAAGPLDILIAGYALVNNATVLAADHDFDHIARVTDLQHEYIAPSS</sequence>
<keyword evidence="3 6" id="KW-0479">Metal-binding</keyword>
<dbReference type="EC" id="3.1.-.-" evidence="6"/>
<dbReference type="GO" id="GO:0016787">
    <property type="term" value="F:hydrolase activity"/>
    <property type="evidence" value="ECO:0007669"/>
    <property type="project" value="UniProtKB-KW"/>
</dbReference>
<keyword evidence="4 6" id="KW-0378">Hydrolase</keyword>
<comment type="function">
    <text evidence="6">Toxic component of a toxin-antitoxin (TA) system. An RNase.</text>
</comment>
<dbReference type="STRING" id="479431.Namu_4362"/>
<feature type="binding site" evidence="6">
    <location>
        <position position="98"/>
    </location>
    <ligand>
        <name>Mg(2+)</name>
        <dbReference type="ChEBI" id="CHEBI:18420"/>
    </ligand>
</feature>
<dbReference type="HAMAP" id="MF_00265">
    <property type="entry name" value="VapC_Nob1"/>
    <property type="match status" value="1"/>
</dbReference>
<evidence type="ECO:0000256" key="2">
    <source>
        <dbReference type="ARBA" id="ARBA00022722"/>
    </source>
</evidence>
<reference evidence="8 9" key="2">
    <citation type="journal article" date="2010" name="Stand. Genomic Sci.">
        <title>Complete genome sequence of Nakamurella multipartita type strain (Y-104).</title>
        <authorList>
            <person name="Tice H."/>
            <person name="Mayilraj S."/>
            <person name="Sims D."/>
            <person name="Lapidus A."/>
            <person name="Nolan M."/>
            <person name="Lucas S."/>
            <person name="Glavina Del Rio T."/>
            <person name="Copeland A."/>
            <person name="Cheng J.F."/>
            <person name="Meincke L."/>
            <person name="Bruce D."/>
            <person name="Goodwin L."/>
            <person name="Pitluck S."/>
            <person name="Ivanova N."/>
            <person name="Mavromatis K."/>
            <person name="Ovchinnikova G."/>
            <person name="Pati A."/>
            <person name="Chen A."/>
            <person name="Palaniappan K."/>
            <person name="Land M."/>
            <person name="Hauser L."/>
            <person name="Chang Y.J."/>
            <person name="Jeffries C.D."/>
            <person name="Detter J.C."/>
            <person name="Brettin T."/>
            <person name="Rohde M."/>
            <person name="Goker M."/>
            <person name="Bristow J."/>
            <person name="Eisen J.A."/>
            <person name="Markowitz V."/>
            <person name="Hugenholtz P."/>
            <person name="Kyrpides N.C."/>
            <person name="Klenk H.P."/>
            <person name="Chen F."/>
        </authorList>
    </citation>
    <scope>NUCLEOTIDE SEQUENCE [LARGE SCALE GENOMIC DNA]</scope>
    <source>
        <strain evidence="9">ATCC 700099 / DSM 44233 / CIP 104796 / JCM 9543 / NBRC 105858 / Y-104</strain>
    </source>
</reference>
<dbReference type="EMBL" id="CP001737">
    <property type="protein sequence ID" value="ACV80649.1"/>
    <property type="molecule type" value="Genomic_DNA"/>
</dbReference>
<dbReference type="GO" id="GO:0000287">
    <property type="term" value="F:magnesium ion binding"/>
    <property type="evidence" value="ECO:0007669"/>
    <property type="project" value="UniProtKB-UniRule"/>
</dbReference>
<dbReference type="GO" id="GO:0004540">
    <property type="term" value="F:RNA nuclease activity"/>
    <property type="evidence" value="ECO:0007669"/>
    <property type="project" value="InterPro"/>
</dbReference>
<dbReference type="InterPro" id="IPR022907">
    <property type="entry name" value="VapC_family"/>
</dbReference>
<keyword evidence="1 6" id="KW-1277">Toxin-antitoxin system</keyword>
<name>C8XJT8_NAKMY</name>
<dbReference type="KEGG" id="nml:Namu_4362"/>
<keyword evidence="5 6" id="KW-0460">Magnesium</keyword>
<evidence type="ECO:0000313" key="9">
    <source>
        <dbReference type="Proteomes" id="UP000002218"/>
    </source>
</evidence>
<dbReference type="eggNOG" id="COG1487">
    <property type="taxonomic scope" value="Bacteria"/>
</dbReference>
<dbReference type="RefSeq" id="WP_015749473.1">
    <property type="nucleotide sequence ID" value="NC_013235.1"/>
</dbReference>